<dbReference type="OMA" id="LEWFCGN"/>
<sequence length="511" mass="58003">MSDCAALARALQRVGFPNASVESLEWLFEQRSCLSFLDWLCDNIQPENIITDDEIERNEIESASKTVESMNKRLHKLVHQRNKLSIHQTKASHQLSKINPVEKESKQKYKKCLEACQTESKQIDLAIGKLLKTVSDLTGLHTEQKEDKQKAFLSQLSSGDFYDSEERFTSELTSYTRKQFFEGFADMAGRGDENRYELLEISDPTALLIRGESEEVILNDCKELSRLQKVYSRSEQKRISAEAAACGVMAAVKLAEEKNEAMLRHHHVINQLLMQRSRYEFLLMALEIERHKHRDAHRLFSASETGLQNSAKGVQTRTSKMSDPVFQRPDPTRGTLDSRDEFLGRLYELLDPSDPDGPLRTREDTPGTLFHTYSQLLEWTTELVNSADALKSSLSAVSGQQEDVLRQMEQNLEKCQKLAYGRATTEGGPPQLSPQRLADGLVQLSDVVTSLEQSIKDVIRDVESKKKILRSDSLKAMERDLFVCFFTDPSRLRRAVAELAARVDAQIVSGR</sequence>
<organism evidence="12 13">
    <name type="scientific">Nematostella vectensis</name>
    <name type="common">Starlet sea anemone</name>
    <dbReference type="NCBI Taxonomy" id="45351"/>
    <lineage>
        <taxon>Eukaryota</taxon>
        <taxon>Metazoa</taxon>
        <taxon>Cnidaria</taxon>
        <taxon>Anthozoa</taxon>
        <taxon>Hexacorallia</taxon>
        <taxon>Actiniaria</taxon>
        <taxon>Edwardsiidae</taxon>
        <taxon>Nematostella</taxon>
    </lineage>
</organism>
<evidence type="ECO:0000256" key="7">
    <source>
        <dbReference type="ARBA" id="ARBA00023054"/>
    </source>
</evidence>
<gene>
    <name evidence="12" type="ORF">NEMVEDRAFT_v1g84275</name>
</gene>
<evidence type="ECO:0000256" key="4">
    <source>
        <dbReference type="ARBA" id="ARBA00022618"/>
    </source>
</evidence>
<keyword evidence="9" id="KW-0131">Cell cycle</keyword>
<name>A7RK74_NEMVE</name>
<dbReference type="InterPro" id="IPR026206">
    <property type="entry name" value="HAUS3"/>
</dbReference>
<protein>
    <recommendedName>
        <fullName evidence="11">HAUS augmin-like complex subunit 3 N-terminal domain-containing protein</fullName>
    </recommendedName>
</protein>
<dbReference type="GO" id="GO:0005874">
    <property type="term" value="C:microtubule"/>
    <property type="evidence" value="ECO:0007669"/>
    <property type="project" value="UniProtKB-KW"/>
</dbReference>
<evidence type="ECO:0000256" key="3">
    <source>
        <dbReference type="ARBA" id="ARBA00022490"/>
    </source>
</evidence>
<evidence type="ECO:0000256" key="8">
    <source>
        <dbReference type="ARBA" id="ARBA00023212"/>
    </source>
</evidence>
<dbReference type="GO" id="GO:0005815">
    <property type="term" value="C:microtubule organizing center"/>
    <property type="evidence" value="ECO:0000318"/>
    <property type="project" value="GO_Central"/>
</dbReference>
<keyword evidence="5" id="KW-0493">Microtubule</keyword>
<dbReference type="PRINTS" id="PR02089">
    <property type="entry name" value="HAUSAUGMINL3"/>
</dbReference>
<evidence type="ECO:0000256" key="2">
    <source>
        <dbReference type="ARBA" id="ARBA00009645"/>
    </source>
</evidence>
<dbReference type="GO" id="GO:0070652">
    <property type="term" value="C:HAUS complex"/>
    <property type="evidence" value="ECO:0000318"/>
    <property type="project" value="GO_Central"/>
</dbReference>
<dbReference type="GO" id="GO:0051301">
    <property type="term" value="P:cell division"/>
    <property type="evidence" value="ECO:0007669"/>
    <property type="project" value="UniProtKB-KW"/>
</dbReference>
<dbReference type="PhylomeDB" id="A7RK74"/>
<feature type="region of interest" description="Disordered" evidence="10">
    <location>
        <begin position="307"/>
        <end position="338"/>
    </location>
</feature>
<dbReference type="eggNOG" id="ENOG502R4I5">
    <property type="taxonomic scope" value="Eukaryota"/>
</dbReference>
<evidence type="ECO:0000259" key="11">
    <source>
        <dbReference type="Pfam" id="PF14932"/>
    </source>
</evidence>
<evidence type="ECO:0000256" key="1">
    <source>
        <dbReference type="ARBA" id="ARBA00004186"/>
    </source>
</evidence>
<dbReference type="Pfam" id="PF14932">
    <property type="entry name" value="HAUS-augmin3"/>
    <property type="match status" value="1"/>
</dbReference>
<accession>A7RK74</accession>
<keyword evidence="7" id="KW-0175">Coiled coil</keyword>
<feature type="domain" description="HAUS augmin-like complex subunit 3 N-terminal" evidence="11">
    <location>
        <begin position="58"/>
        <end position="243"/>
    </location>
</feature>
<evidence type="ECO:0000256" key="10">
    <source>
        <dbReference type="SAM" id="MobiDB-lite"/>
    </source>
</evidence>
<comment type="subcellular location">
    <subcellularLocation>
        <location evidence="1">Cytoplasm</location>
        <location evidence="1">Cytoskeleton</location>
        <location evidence="1">Spindle</location>
    </subcellularLocation>
</comment>
<keyword evidence="13" id="KW-1185">Reference proteome</keyword>
<dbReference type="GO" id="GO:0072686">
    <property type="term" value="C:mitotic spindle"/>
    <property type="evidence" value="ECO:0000318"/>
    <property type="project" value="GO_Central"/>
</dbReference>
<dbReference type="STRING" id="45351.A7RK74"/>
<dbReference type="PANTHER" id="PTHR19378:SF0">
    <property type="entry name" value="HAUS AUGMIN-LIKE COMPLEX SUBUNIT 3"/>
    <property type="match status" value="1"/>
</dbReference>
<dbReference type="GO" id="GO:0051225">
    <property type="term" value="P:spindle assembly"/>
    <property type="evidence" value="ECO:0000318"/>
    <property type="project" value="GO_Central"/>
</dbReference>
<keyword evidence="4" id="KW-0132">Cell division</keyword>
<evidence type="ECO:0000256" key="9">
    <source>
        <dbReference type="ARBA" id="ARBA00023306"/>
    </source>
</evidence>
<dbReference type="InParanoid" id="A7RK74"/>
<evidence type="ECO:0000256" key="6">
    <source>
        <dbReference type="ARBA" id="ARBA00022776"/>
    </source>
</evidence>
<reference evidence="12 13" key="1">
    <citation type="journal article" date="2007" name="Science">
        <title>Sea anemone genome reveals ancestral eumetazoan gene repertoire and genomic organization.</title>
        <authorList>
            <person name="Putnam N.H."/>
            <person name="Srivastava M."/>
            <person name="Hellsten U."/>
            <person name="Dirks B."/>
            <person name="Chapman J."/>
            <person name="Salamov A."/>
            <person name="Terry A."/>
            <person name="Shapiro H."/>
            <person name="Lindquist E."/>
            <person name="Kapitonov V.V."/>
            <person name="Jurka J."/>
            <person name="Genikhovich G."/>
            <person name="Grigoriev I.V."/>
            <person name="Lucas S.M."/>
            <person name="Steele R.E."/>
            <person name="Finnerty J.R."/>
            <person name="Technau U."/>
            <person name="Martindale M.Q."/>
            <person name="Rokhsar D.S."/>
        </authorList>
    </citation>
    <scope>NUCLEOTIDE SEQUENCE [LARGE SCALE GENOMIC DNA]</scope>
    <source>
        <strain evidence="13">CH2 X CH6</strain>
    </source>
</reference>
<evidence type="ECO:0000313" key="13">
    <source>
        <dbReference type="Proteomes" id="UP000001593"/>
    </source>
</evidence>
<keyword evidence="6" id="KW-0498">Mitosis</keyword>
<proteinExistence type="inferred from homology"/>
<evidence type="ECO:0000256" key="5">
    <source>
        <dbReference type="ARBA" id="ARBA00022701"/>
    </source>
</evidence>
<dbReference type="EMBL" id="DS469515">
    <property type="protein sequence ID" value="EDO48119.1"/>
    <property type="molecule type" value="Genomic_DNA"/>
</dbReference>
<comment type="similarity">
    <text evidence="2">Belongs to the HAUS3 family.</text>
</comment>
<dbReference type="AlphaFoldDB" id="A7RK74"/>
<dbReference type="Proteomes" id="UP000001593">
    <property type="component" value="Unassembled WGS sequence"/>
</dbReference>
<evidence type="ECO:0000313" key="12">
    <source>
        <dbReference type="EMBL" id="EDO48119.1"/>
    </source>
</evidence>
<keyword evidence="8" id="KW-0206">Cytoskeleton</keyword>
<dbReference type="HOGENOM" id="CLU_031795_0_0_1"/>
<dbReference type="PANTHER" id="PTHR19378">
    <property type="entry name" value="GOLGIN- RELATED"/>
    <property type="match status" value="1"/>
</dbReference>
<feature type="compositionally biased region" description="Polar residues" evidence="10">
    <location>
        <begin position="307"/>
        <end position="321"/>
    </location>
</feature>
<dbReference type="GO" id="GO:0031023">
    <property type="term" value="P:microtubule organizing center organization"/>
    <property type="evidence" value="ECO:0000318"/>
    <property type="project" value="GO_Central"/>
</dbReference>
<dbReference type="InterPro" id="IPR032733">
    <property type="entry name" value="HAUS3_N"/>
</dbReference>
<keyword evidence="3" id="KW-0963">Cytoplasm</keyword>